<dbReference type="InterPro" id="IPR051604">
    <property type="entry name" value="Ergot_Alk_Oxidoreductase"/>
</dbReference>
<dbReference type="InterPro" id="IPR036291">
    <property type="entry name" value="NAD(P)-bd_dom_sf"/>
</dbReference>
<feature type="domain" description="NAD(P)-binding" evidence="1">
    <location>
        <begin position="15"/>
        <end position="187"/>
    </location>
</feature>
<organism evidence="2 3">
    <name type="scientific">Luteimonas viscosa</name>
    <dbReference type="NCBI Taxonomy" id="1132694"/>
    <lineage>
        <taxon>Bacteria</taxon>
        <taxon>Pseudomonadati</taxon>
        <taxon>Pseudomonadota</taxon>
        <taxon>Gammaproteobacteria</taxon>
        <taxon>Lysobacterales</taxon>
        <taxon>Lysobacteraceae</taxon>
        <taxon>Luteimonas</taxon>
    </lineage>
</organism>
<dbReference type="RefSeq" id="WP_149102988.1">
    <property type="nucleotide sequence ID" value="NZ_VTFT01000001.1"/>
</dbReference>
<dbReference type="Proteomes" id="UP000324973">
    <property type="component" value="Unassembled WGS sequence"/>
</dbReference>
<evidence type="ECO:0000259" key="1">
    <source>
        <dbReference type="Pfam" id="PF13460"/>
    </source>
</evidence>
<name>A0A5D4XP29_9GAMM</name>
<dbReference type="Gene3D" id="3.40.50.720">
    <property type="entry name" value="NAD(P)-binding Rossmann-like Domain"/>
    <property type="match status" value="1"/>
</dbReference>
<evidence type="ECO:0000313" key="3">
    <source>
        <dbReference type="Proteomes" id="UP000324973"/>
    </source>
</evidence>
<sequence length="300" mass="32364">MAGRITKADRILVTGATGKVGRHLVDELLAAGVAVRALLRDPDKAWLPEGVELARGDLKEPDTLEPVLQGVDGVFLLWPFFGSAGASGVVEAIARHVRQVVYLSSMGVRDELSPEQNGVWGELEHLIVQSGLEWTFLRAGGFAGNALEWAAQIRGTGVVRRPYGRAVRSSIHEADIAAVAARVLTEPGHAGAKYLLTGPEQLTFAEQVRIIGEAIGRSTRWEEIPADVARQQLLAELGDPDFVDGALAYWAGLADQPEPVTHTVEQLAGRPPRTFREWAADHAEAFTARPEDPDGHAMAK</sequence>
<reference evidence="2 3" key="1">
    <citation type="submission" date="2019-08" db="EMBL/GenBank/DDBJ databases">
        <title>Luteimonas viscosus sp. nov., isolated from soil of a sunflower field.</title>
        <authorList>
            <person name="Jianli Z."/>
            <person name="Ying Z."/>
        </authorList>
    </citation>
    <scope>NUCLEOTIDE SEQUENCE [LARGE SCALE GENOMIC DNA]</scope>
    <source>
        <strain evidence="2 3">XBU10</strain>
    </source>
</reference>
<dbReference type="PANTHER" id="PTHR43162:SF1">
    <property type="entry name" value="PRESTALK A DIFFERENTIATION PROTEIN A"/>
    <property type="match status" value="1"/>
</dbReference>
<dbReference type="PANTHER" id="PTHR43162">
    <property type="match status" value="1"/>
</dbReference>
<keyword evidence="3" id="KW-1185">Reference proteome</keyword>
<protein>
    <submittedName>
        <fullName evidence="2">NAD(P)H-binding protein</fullName>
    </submittedName>
</protein>
<dbReference type="OrthoDB" id="9798669at2"/>
<comment type="caution">
    <text evidence="2">The sequence shown here is derived from an EMBL/GenBank/DDBJ whole genome shotgun (WGS) entry which is preliminary data.</text>
</comment>
<dbReference type="AlphaFoldDB" id="A0A5D4XP29"/>
<gene>
    <name evidence="2" type="ORF">FZO89_09305</name>
</gene>
<accession>A0A5D4XP29</accession>
<proteinExistence type="predicted"/>
<dbReference type="Pfam" id="PF13460">
    <property type="entry name" value="NAD_binding_10"/>
    <property type="match status" value="1"/>
</dbReference>
<evidence type="ECO:0000313" key="2">
    <source>
        <dbReference type="EMBL" id="TYT26437.1"/>
    </source>
</evidence>
<dbReference type="EMBL" id="VTFT01000001">
    <property type="protein sequence ID" value="TYT26437.1"/>
    <property type="molecule type" value="Genomic_DNA"/>
</dbReference>
<dbReference type="SUPFAM" id="SSF51735">
    <property type="entry name" value="NAD(P)-binding Rossmann-fold domains"/>
    <property type="match status" value="1"/>
</dbReference>
<dbReference type="InterPro" id="IPR016040">
    <property type="entry name" value="NAD(P)-bd_dom"/>
</dbReference>